<evidence type="ECO:0000313" key="2">
    <source>
        <dbReference type="EMBL" id="KAK1738685.1"/>
    </source>
</evidence>
<gene>
    <name evidence="1" type="ORF">QTG54_010712</name>
    <name evidence="2" type="ORF">QTG54_010715</name>
</gene>
<evidence type="ECO:0000313" key="3">
    <source>
        <dbReference type="Proteomes" id="UP001224775"/>
    </source>
</evidence>
<dbReference type="EMBL" id="JATAAI010000020">
    <property type="protein sequence ID" value="KAK1738682.1"/>
    <property type="molecule type" value="Genomic_DNA"/>
</dbReference>
<accession>A0AAD8Y3X6</accession>
<dbReference type="Proteomes" id="UP001224775">
    <property type="component" value="Unassembled WGS sequence"/>
</dbReference>
<dbReference type="AlphaFoldDB" id="A0AAD8Y3X6"/>
<sequence>MSENLRHLHKARVDMMDKIQDSAGQYFPN</sequence>
<comment type="caution">
    <text evidence="2">The sequence shown here is derived from an EMBL/GenBank/DDBJ whole genome shotgun (WGS) entry which is preliminary data.</text>
</comment>
<evidence type="ECO:0000313" key="1">
    <source>
        <dbReference type="EMBL" id="KAK1738682.1"/>
    </source>
</evidence>
<keyword evidence="3" id="KW-1185">Reference proteome</keyword>
<proteinExistence type="predicted"/>
<organism evidence="2 3">
    <name type="scientific">Skeletonema marinoi</name>
    <dbReference type="NCBI Taxonomy" id="267567"/>
    <lineage>
        <taxon>Eukaryota</taxon>
        <taxon>Sar</taxon>
        <taxon>Stramenopiles</taxon>
        <taxon>Ochrophyta</taxon>
        <taxon>Bacillariophyta</taxon>
        <taxon>Coscinodiscophyceae</taxon>
        <taxon>Thalassiosirophycidae</taxon>
        <taxon>Thalassiosirales</taxon>
        <taxon>Skeletonemataceae</taxon>
        <taxon>Skeletonema</taxon>
        <taxon>Skeletonema marinoi-dohrnii complex</taxon>
    </lineage>
</organism>
<name>A0AAD8Y3X6_9STRA</name>
<protein>
    <submittedName>
        <fullName evidence="2">Uncharacterized protein</fullName>
    </submittedName>
</protein>
<reference evidence="2" key="1">
    <citation type="submission" date="2023-06" db="EMBL/GenBank/DDBJ databases">
        <title>Survivors Of The Sea: Transcriptome response of Skeletonema marinoi to long-term dormancy.</title>
        <authorList>
            <person name="Pinder M.I.M."/>
            <person name="Kourtchenko O."/>
            <person name="Robertson E.K."/>
            <person name="Larsson T."/>
            <person name="Maumus F."/>
            <person name="Osuna-Cruz C.M."/>
            <person name="Vancaester E."/>
            <person name="Stenow R."/>
            <person name="Vandepoele K."/>
            <person name="Ploug H."/>
            <person name="Bruchert V."/>
            <person name="Godhe A."/>
            <person name="Topel M."/>
        </authorList>
    </citation>
    <scope>NUCLEOTIDE SEQUENCE</scope>
    <source>
        <strain evidence="2">R05AC</strain>
    </source>
</reference>
<dbReference type="EMBL" id="JATAAI010000020">
    <property type="protein sequence ID" value="KAK1738685.1"/>
    <property type="molecule type" value="Genomic_DNA"/>
</dbReference>